<reference evidence="4 5" key="1">
    <citation type="journal article" date="2009" name="Appl. Environ. Microbiol.">
        <title>Community genomic and proteomic analyses of chemoautotrophic iron-oxidizing "Leptospirillum rubarum" (Group II) and "Leptospirillum ferrodiazotrophum" (Group III) bacteria in acid mine drainage biofilms.</title>
        <authorList>
            <person name="Goltsman D.S."/>
            <person name="Denef V.J."/>
            <person name="Singer S.W."/>
            <person name="VerBerkmoes N.C."/>
            <person name="Lefsrud M."/>
            <person name="Mueller R.S."/>
            <person name="Dick G.J."/>
            <person name="Sun C.L."/>
            <person name="Wheeler K.E."/>
            <person name="Zemla A."/>
            <person name="Baker B.J."/>
            <person name="Hauser L."/>
            <person name="Land M."/>
            <person name="Shah M.B."/>
            <person name="Thelen M.P."/>
            <person name="Hettich R.L."/>
            <person name="Banfield J.F."/>
        </authorList>
    </citation>
    <scope>NUCLEOTIDE SEQUENCE [LARGE SCALE GENOMIC DNA]</scope>
</reference>
<dbReference type="PANTHER" id="PTHR43096">
    <property type="entry name" value="DNAJ HOMOLOG 1, MITOCHONDRIAL-RELATED"/>
    <property type="match status" value="1"/>
</dbReference>
<dbReference type="InterPro" id="IPR008971">
    <property type="entry name" value="HSP40/DnaJ_pept-bd"/>
</dbReference>
<dbReference type="EMBL" id="GG693872">
    <property type="protein sequence ID" value="EES52881.1"/>
    <property type="molecule type" value="Genomic_DNA"/>
</dbReference>
<dbReference type="AlphaFoldDB" id="C6HWZ6"/>
<evidence type="ECO:0000256" key="1">
    <source>
        <dbReference type="ARBA" id="ARBA00023016"/>
    </source>
</evidence>
<dbReference type="SMART" id="SM00271">
    <property type="entry name" value="DnaJ"/>
    <property type="match status" value="1"/>
</dbReference>
<feature type="compositionally biased region" description="Gly residues" evidence="2">
    <location>
        <begin position="72"/>
        <end position="88"/>
    </location>
</feature>
<evidence type="ECO:0000313" key="5">
    <source>
        <dbReference type="Proteomes" id="UP000009374"/>
    </source>
</evidence>
<dbReference type="PROSITE" id="PS00636">
    <property type="entry name" value="DNAJ_1"/>
    <property type="match status" value="1"/>
</dbReference>
<dbReference type="GO" id="GO:0051082">
    <property type="term" value="F:unfolded protein binding"/>
    <property type="evidence" value="ECO:0007669"/>
    <property type="project" value="InterPro"/>
</dbReference>
<protein>
    <submittedName>
        <fullName evidence="4">Heat shock protein DnaJ domain protein</fullName>
    </submittedName>
</protein>
<name>C6HWZ6_9BACT</name>
<dbReference type="InterPro" id="IPR002939">
    <property type="entry name" value="DnaJ_C"/>
</dbReference>
<accession>C6HWZ6</accession>
<feature type="region of interest" description="Disordered" evidence="2">
    <location>
        <begin position="65"/>
        <end position="88"/>
    </location>
</feature>
<feature type="domain" description="J" evidence="3">
    <location>
        <begin position="4"/>
        <end position="69"/>
    </location>
</feature>
<dbReference type="Pfam" id="PF01556">
    <property type="entry name" value="DnaJ_C"/>
    <property type="match status" value="1"/>
</dbReference>
<evidence type="ECO:0000256" key="2">
    <source>
        <dbReference type="SAM" id="MobiDB-lite"/>
    </source>
</evidence>
<dbReference type="Gene3D" id="2.60.260.20">
    <property type="entry name" value="Urease metallochaperone UreE, N-terminal domain"/>
    <property type="match status" value="2"/>
</dbReference>
<dbReference type="Pfam" id="PF00226">
    <property type="entry name" value="DnaJ"/>
    <property type="match status" value="1"/>
</dbReference>
<dbReference type="GO" id="GO:0005737">
    <property type="term" value="C:cytoplasm"/>
    <property type="evidence" value="ECO:0007669"/>
    <property type="project" value="TreeGrafter"/>
</dbReference>
<gene>
    <name evidence="4" type="ORF">UBAL3_90980014</name>
</gene>
<organism evidence="4 5">
    <name type="scientific">Leptospirillum ferrodiazotrophum</name>
    <dbReference type="NCBI Taxonomy" id="412449"/>
    <lineage>
        <taxon>Bacteria</taxon>
        <taxon>Pseudomonadati</taxon>
        <taxon>Nitrospirota</taxon>
        <taxon>Nitrospiria</taxon>
        <taxon>Nitrospirales</taxon>
        <taxon>Nitrospiraceae</taxon>
        <taxon>Leptospirillum</taxon>
    </lineage>
</organism>
<dbReference type="Gene3D" id="1.10.287.110">
    <property type="entry name" value="DnaJ domain"/>
    <property type="match status" value="1"/>
</dbReference>
<dbReference type="CDD" id="cd06257">
    <property type="entry name" value="DnaJ"/>
    <property type="match status" value="1"/>
</dbReference>
<evidence type="ECO:0000313" key="4">
    <source>
        <dbReference type="EMBL" id="EES52881.1"/>
    </source>
</evidence>
<dbReference type="PANTHER" id="PTHR43096:SF54">
    <property type="entry name" value="CHAPERONE PROTEIN DNAJ 1"/>
    <property type="match status" value="1"/>
</dbReference>
<dbReference type="Proteomes" id="UP000009374">
    <property type="component" value="Unassembled WGS sequence"/>
</dbReference>
<dbReference type="PRINTS" id="PR00625">
    <property type="entry name" value="JDOMAIN"/>
</dbReference>
<proteinExistence type="predicted"/>
<dbReference type="SUPFAM" id="SSF46565">
    <property type="entry name" value="Chaperone J-domain"/>
    <property type="match status" value="1"/>
</dbReference>
<dbReference type="SUPFAM" id="SSF49493">
    <property type="entry name" value="HSP40/DnaJ peptide-binding domain"/>
    <property type="match status" value="1"/>
</dbReference>
<sequence length="286" mass="31064">MAKDFYEKLGVSKKASAEEIKKAYRKLARQFHPDVNPGNREAEQRFKEINEAYEVLSDPAKREEYDAMGARPPGGGRPSGASRGGGGPFDEERFGDFWDLFGGMGGGAVLSEVHLTLSFREAALGTTRTVLLPGAPGTSPDKVTVQIPAGVDEGMDFTVSAGSGPKSRMIRVVIDEIHPDPLFRRQGNDLLLDCPVKLSELLFGASVEIPTLEGVSRLKIPPGTKAGQTFRLKGKGVRSPVSHETGHLYVKILPVLPPVIPPSLEPCIREIDAHYPPDFRWKGHSS</sequence>
<dbReference type="InterPro" id="IPR001623">
    <property type="entry name" value="DnaJ_domain"/>
</dbReference>
<dbReference type="InterPro" id="IPR036869">
    <property type="entry name" value="J_dom_sf"/>
</dbReference>
<evidence type="ECO:0000259" key="3">
    <source>
        <dbReference type="PROSITE" id="PS50076"/>
    </source>
</evidence>
<dbReference type="InterPro" id="IPR018253">
    <property type="entry name" value="DnaJ_domain_CS"/>
</dbReference>
<keyword evidence="5" id="KW-1185">Reference proteome</keyword>
<dbReference type="PROSITE" id="PS50076">
    <property type="entry name" value="DNAJ_2"/>
    <property type="match status" value="1"/>
</dbReference>
<dbReference type="CDD" id="cd10747">
    <property type="entry name" value="DnaJ_C"/>
    <property type="match status" value="1"/>
</dbReference>
<keyword evidence="1 4" id="KW-0346">Stress response</keyword>
<dbReference type="GO" id="GO:0042026">
    <property type="term" value="P:protein refolding"/>
    <property type="evidence" value="ECO:0007669"/>
    <property type="project" value="TreeGrafter"/>
</dbReference>